<dbReference type="AlphaFoldDB" id="A0A450WTF7"/>
<evidence type="ECO:0000313" key="1">
    <source>
        <dbReference type="EMBL" id="VFJ63011.1"/>
    </source>
</evidence>
<dbReference type="EMBL" id="CAADEZ010000728">
    <property type="protein sequence ID" value="VFJ73524.1"/>
    <property type="molecule type" value="Genomic_DNA"/>
</dbReference>
<reference evidence="3" key="1">
    <citation type="submission" date="2019-02" db="EMBL/GenBank/DDBJ databases">
        <authorList>
            <person name="Gruber-Vodicka R. H."/>
            <person name="Seah K. B. B."/>
        </authorList>
    </citation>
    <scope>NUCLEOTIDE SEQUENCE</scope>
    <source>
        <strain evidence="2">BECK_BZ163</strain>
        <strain evidence="3">BECK_BZ164</strain>
        <strain evidence="1">BECK_BZ165</strain>
    </source>
</reference>
<accession>A0A450WTF7</accession>
<evidence type="ECO:0000313" key="2">
    <source>
        <dbReference type="EMBL" id="VFJ73524.1"/>
    </source>
</evidence>
<dbReference type="EMBL" id="CAADFA010000332">
    <property type="protein sequence ID" value="VFJ63011.1"/>
    <property type="molecule type" value="Genomic_DNA"/>
</dbReference>
<evidence type="ECO:0000313" key="3">
    <source>
        <dbReference type="EMBL" id="VFK20331.1"/>
    </source>
</evidence>
<dbReference type="EMBL" id="CAADFL010000687">
    <property type="protein sequence ID" value="VFK20331.1"/>
    <property type="molecule type" value="Genomic_DNA"/>
</dbReference>
<protein>
    <recommendedName>
        <fullName evidence="4">Prepilin-type N-terminal cleavage/methylation domain-containing protein</fullName>
    </recommendedName>
</protein>
<name>A0A450WTF7_9GAMM</name>
<evidence type="ECO:0008006" key="4">
    <source>
        <dbReference type="Google" id="ProtNLM"/>
    </source>
</evidence>
<proteinExistence type="predicted"/>
<sequence length="219" mass="23103">MVTAIIALLLGGLLIPLGTRLENERIKDTEKRLMDIADALMGFAITGANPRLPCPDIDGDGLEDPASEATASCLQTEGELPWASLGLTGTDAWGRPFRYAPDDAYASPEGIPTTPDTGTGFMVQDLAGTPLTDWTSASSSEPPPNGPAAIVFSCAQDGIPNMENDNDSTVNTDANCTNSGTSDGLYTANTRREGSFDDILVWLSRNTLLNRLVAAGVWP</sequence>
<gene>
    <name evidence="2" type="ORF">BECKFM1743A_GA0114220_107283</name>
    <name evidence="3" type="ORF">BECKFM1743B_GA0114221_106873</name>
    <name evidence="1" type="ORF">BECKFM1743C_GA0114222_103327</name>
</gene>
<organism evidence="3">
    <name type="scientific">Candidatus Kentrum sp. FM</name>
    <dbReference type="NCBI Taxonomy" id="2126340"/>
    <lineage>
        <taxon>Bacteria</taxon>
        <taxon>Pseudomonadati</taxon>
        <taxon>Pseudomonadota</taxon>
        <taxon>Gammaproteobacteria</taxon>
        <taxon>Candidatus Kentrum</taxon>
    </lineage>
</organism>